<accession>A0ABU4NWD0</accession>
<keyword evidence="2" id="KW-1185">Reference proteome</keyword>
<evidence type="ECO:0000313" key="2">
    <source>
        <dbReference type="Proteomes" id="UP001271274"/>
    </source>
</evidence>
<evidence type="ECO:0000313" key="1">
    <source>
        <dbReference type="EMBL" id="MDX3707320.1"/>
    </source>
</evidence>
<dbReference type="EMBL" id="JARAYU010000051">
    <property type="protein sequence ID" value="MDX3707320.1"/>
    <property type="molecule type" value="Genomic_DNA"/>
</dbReference>
<organism evidence="1 2">
    <name type="scientific">Streptomyces europaeiscabiei</name>
    <dbReference type="NCBI Taxonomy" id="146819"/>
    <lineage>
        <taxon>Bacteria</taxon>
        <taxon>Bacillati</taxon>
        <taxon>Actinomycetota</taxon>
        <taxon>Actinomycetes</taxon>
        <taxon>Kitasatosporales</taxon>
        <taxon>Streptomycetaceae</taxon>
        <taxon>Streptomyces</taxon>
    </lineage>
</organism>
<reference evidence="1 2" key="1">
    <citation type="journal article" date="2023" name="Microb. Genom.">
        <title>Mesoterricola silvestris gen. nov., sp. nov., Mesoterricola sediminis sp. nov., Geothrix oryzae sp. nov., Geothrix edaphica sp. nov., Geothrix rubra sp. nov., and Geothrix limicola sp. nov., six novel members of Acidobacteriota isolated from soils.</title>
        <authorList>
            <person name="Weisberg A.J."/>
            <person name="Pearce E."/>
            <person name="Kramer C.G."/>
            <person name="Chang J.H."/>
            <person name="Clarke C.R."/>
        </authorList>
    </citation>
    <scope>NUCLEOTIDE SEQUENCE [LARGE SCALE GENOMIC DNA]</scope>
    <source>
        <strain evidence="1 2">ID09-01A</strain>
    </source>
</reference>
<comment type="caution">
    <text evidence="1">The sequence shown here is derived from an EMBL/GenBank/DDBJ whole genome shotgun (WGS) entry which is preliminary data.</text>
</comment>
<name>A0ABU4NWD0_9ACTN</name>
<proteinExistence type="predicted"/>
<protein>
    <submittedName>
        <fullName evidence="1">Uncharacterized protein</fullName>
    </submittedName>
</protein>
<sequence length="417" mass="45475">MARGAPSPADQQVVGELAARGVVVTASQLEGWRRSGLLSRHRRRGLGRGIGSVVDAVDPVVVESAAALARHARQGRDRRLAVADWFAEAGESRQLGDAVVPEPPMNAVREALLWIESRDDQPLLDVLRMTPSLGTDALYAEVTRLITARSYPEIVHPAVVRAAVSAGERPPRGIRDADSVHLFAAAVLGHAEIGADALAEALAGLLSFDMTAEDWGRMLRAVERGEDPQAQAFLQNLLDQIAAGVSPLRQASDAELVRARTVLHGLQPFYVLYMLHGLALPDTPGLAALRERIDERGMGLRLTQTISFTPIPLYFVRGVTGCLLPELDALYEDLMEQYTANPKIFDLPDHTDGFLGFLDAWNRTLEEHTPTGHKPGSPAADRERRKVARNLKQWEPGLGKALKVLIGWALKAEEELL</sequence>
<gene>
    <name evidence="1" type="ORF">PV662_48200</name>
</gene>
<dbReference type="RefSeq" id="WP_319057367.1">
    <property type="nucleotide sequence ID" value="NZ_JARAUR010000438.1"/>
</dbReference>
<dbReference type="Proteomes" id="UP001271274">
    <property type="component" value="Unassembled WGS sequence"/>
</dbReference>